<dbReference type="RefSeq" id="WP_090635234.1">
    <property type="nucleotide sequence ID" value="NZ_CVRB01000003.1"/>
</dbReference>
<name>A0A0U1NYQ8_9BACI</name>
<evidence type="ECO:0000313" key="2">
    <source>
        <dbReference type="Proteomes" id="UP000199087"/>
    </source>
</evidence>
<accession>A0A0U1NYQ8</accession>
<proteinExistence type="predicted"/>
<reference evidence="2" key="1">
    <citation type="submission" date="2015-05" db="EMBL/GenBank/DDBJ databases">
        <authorList>
            <person name="Urmite Genomes"/>
        </authorList>
    </citation>
    <scope>NUCLEOTIDE SEQUENCE [LARGE SCALE GENOMIC DNA]</scope>
    <source>
        <strain evidence="2">LF1</strain>
    </source>
</reference>
<dbReference type="OrthoDB" id="8479334at2"/>
<organism evidence="1 2">
    <name type="scientific">Neobacillus massiliamazoniensis</name>
    <dbReference type="NCBI Taxonomy" id="1499688"/>
    <lineage>
        <taxon>Bacteria</taxon>
        <taxon>Bacillati</taxon>
        <taxon>Bacillota</taxon>
        <taxon>Bacilli</taxon>
        <taxon>Bacillales</taxon>
        <taxon>Bacillaceae</taxon>
        <taxon>Neobacillus</taxon>
    </lineage>
</organism>
<gene>
    <name evidence="1" type="ORF">BN000_02887</name>
</gene>
<evidence type="ECO:0000313" key="1">
    <source>
        <dbReference type="EMBL" id="CRK82932.1"/>
    </source>
</evidence>
<dbReference type="Proteomes" id="UP000199087">
    <property type="component" value="Unassembled WGS sequence"/>
</dbReference>
<dbReference type="STRING" id="1499688.BN000_02887"/>
<keyword evidence="2" id="KW-1185">Reference proteome</keyword>
<sequence length="73" mass="8501">MSESFIIKKDQKQGIGRLAAQQVFDMFRKWIVAQIESGIISQLFWEQVISDYTQGQFTKTHLGKQPAYEFESI</sequence>
<protein>
    <submittedName>
        <fullName evidence="1">Uncharacterized protein</fullName>
    </submittedName>
</protein>
<dbReference type="AlphaFoldDB" id="A0A0U1NYQ8"/>
<dbReference type="EMBL" id="CVRB01000003">
    <property type="protein sequence ID" value="CRK82932.1"/>
    <property type="molecule type" value="Genomic_DNA"/>
</dbReference>